<proteinExistence type="inferred from homology"/>
<dbReference type="InterPro" id="IPR037104">
    <property type="entry name" value="Annexin_sf"/>
</dbReference>
<accession>A0AAD7CUW5</accession>
<dbReference type="AlphaFoldDB" id="A0AAD7CUW5"/>
<keyword evidence="2" id="KW-0677">Repeat</keyword>
<feature type="compositionally biased region" description="Pro residues" evidence="4">
    <location>
        <begin position="20"/>
        <end position="33"/>
    </location>
</feature>
<dbReference type="GO" id="GO:0005544">
    <property type="term" value="F:calcium-dependent phospholipid binding"/>
    <property type="evidence" value="ECO:0007669"/>
    <property type="project" value="InterPro"/>
</dbReference>
<comment type="caution">
    <text evidence="5">The sequence shown here is derived from an EMBL/GenBank/DDBJ whole genome shotgun (WGS) entry which is preliminary data.</text>
</comment>
<evidence type="ECO:0000256" key="3">
    <source>
        <dbReference type="ARBA" id="ARBA00023216"/>
    </source>
</evidence>
<evidence type="ECO:0000313" key="6">
    <source>
        <dbReference type="Proteomes" id="UP001221757"/>
    </source>
</evidence>
<dbReference type="SUPFAM" id="SSF47874">
    <property type="entry name" value="Annexin"/>
    <property type="match status" value="1"/>
</dbReference>
<dbReference type="EMBL" id="JARKIE010000227">
    <property type="protein sequence ID" value="KAJ7664118.1"/>
    <property type="molecule type" value="Genomic_DNA"/>
</dbReference>
<dbReference type="GO" id="GO:0001786">
    <property type="term" value="F:phosphatidylserine binding"/>
    <property type="evidence" value="ECO:0007669"/>
    <property type="project" value="TreeGrafter"/>
</dbReference>
<evidence type="ECO:0008006" key="7">
    <source>
        <dbReference type="Google" id="ProtNLM"/>
    </source>
</evidence>
<keyword evidence="6" id="KW-1185">Reference proteome</keyword>
<dbReference type="GO" id="GO:0005634">
    <property type="term" value="C:nucleus"/>
    <property type="evidence" value="ECO:0007669"/>
    <property type="project" value="TreeGrafter"/>
</dbReference>
<dbReference type="GO" id="GO:0005886">
    <property type="term" value="C:plasma membrane"/>
    <property type="evidence" value="ECO:0007669"/>
    <property type="project" value="TreeGrafter"/>
</dbReference>
<feature type="compositionally biased region" description="Low complexity" evidence="4">
    <location>
        <begin position="34"/>
        <end position="48"/>
    </location>
</feature>
<dbReference type="Gene3D" id="1.10.220.10">
    <property type="entry name" value="Annexin"/>
    <property type="match status" value="1"/>
</dbReference>
<evidence type="ECO:0000256" key="1">
    <source>
        <dbReference type="ARBA" id="ARBA00007831"/>
    </source>
</evidence>
<reference evidence="5" key="1">
    <citation type="submission" date="2023-03" db="EMBL/GenBank/DDBJ databases">
        <title>Massive genome expansion in bonnet fungi (Mycena s.s.) driven by repeated elements and novel gene families across ecological guilds.</title>
        <authorList>
            <consortium name="Lawrence Berkeley National Laboratory"/>
            <person name="Harder C.B."/>
            <person name="Miyauchi S."/>
            <person name="Viragh M."/>
            <person name="Kuo A."/>
            <person name="Thoen E."/>
            <person name="Andreopoulos B."/>
            <person name="Lu D."/>
            <person name="Skrede I."/>
            <person name="Drula E."/>
            <person name="Henrissat B."/>
            <person name="Morin E."/>
            <person name="Kohler A."/>
            <person name="Barry K."/>
            <person name="LaButti K."/>
            <person name="Morin E."/>
            <person name="Salamov A."/>
            <person name="Lipzen A."/>
            <person name="Mereny Z."/>
            <person name="Hegedus B."/>
            <person name="Baldrian P."/>
            <person name="Stursova M."/>
            <person name="Weitz H."/>
            <person name="Taylor A."/>
            <person name="Grigoriev I.V."/>
            <person name="Nagy L.G."/>
            <person name="Martin F."/>
            <person name="Kauserud H."/>
        </authorList>
    </citation>
    <scope>NUCLEOTIDE SEQUENCE</scope>
    <source>
        <strain evidence="5">CBHHK067</strain>
    </source>
</reference>
<organism evidence="5 6">
    <name type="scientific">Mycena rosella</name>
    <name type="common">Pink bonnet</name>
    <name type="synonym">Agaricus rosellus</name>
    <dbReference type="NCBI Taxonomy" id="1033263"/>
    <lineage>
        <taxon>Eukaryota</taxon>
        <taxon>Fungi</taxon>
        <taxon>Dikarya</taxon>
        <taxon>Basidiomycota</taxon>
        <taxon>Agaricomycotina</taxon>
        <taxon>Agaricomycetes</taxon>
        <taxon>Agaricomycetidae</taxon>
        <taxon>Agaricales</taxon>
        <taxon>Marasmiineae</taxon>
        <taxon>Mycenaceae</taxon>
        <taxon>Mycena</taxon>
    </lineage>
</organism>
<evidence type="ECO:0000256" key="4">
    <source>
        <dbReference type="SAM" id="MobiDB-lite"/>
    </source>
</evidence>
<dbReference type="PRINTS" id="PR00196">
    <property type="entry name" value="ANNEXIN"/>
</dbReference>
<dbReference type="InterPro" id="IPR001464">
    <property type="entry name" value="Annexin"/>
</dbReference>
<dbReference type="PANTHER" id="PTHR10502">
    <property type="entry name" value="ANNEXIN"/>
    <property type="match status" value="1"/>
</dbReference>
<sequence>MSDPPQHPQASGPYPGGYPQVPPPGGYAQPPPGGYAQASAGGFAIPGQAPYPMPGAPGGQPGYAPHYINPAPGAPPMPSYPEYAPPVFPAAGYLPPSGPPPGQSPYGAPQQSYPGYLPAAGTPGAPMYAPPPVAVGVPGAPVPGMPTPAGTTAQTGSYLTPTVLYRGIVIHNPRLTAPSMEGYYPQGEQDKQLEADIADITKAGSSEKKLIQVLTRLGPLKMEIVASRFKGTGLANLVGAKTSGYVEKGLLGLVLGPLQYDVELVHDAVKGMGTNEQILNEVILDLTPQEKYSTEPELSARVRQDLTGMLGGSTSVSLLFEKALDPTRRFLPNATVDETLHLKKEEHECDRFYEVLTGRHHEHLILVLWRWLNSLMWIVRGAEENARYKKKQKNTPPEETDPRIMRDTEMLEETMAGMGTKDSLLLMRVLRAHWSRPRMDSISKAYLHMYEKKLEKRIKGETSGAFEDLLLALIEGPPPPTAVMPTPGY</sequence>
<dbReference type="Pfam" id="PF00191">
    <property type="entry name" value="Annexin"/>
    <property type="match status" value="1"/>
</dbReference>
<evidence type="ECO:0000256" key="2">
    <source>
        <dbReference type="ARBA" id="ARBA00022737"/>
    </source>
</evidence>
<dbReference type="PANTHER" id="PTHR10502:SF102">
    <property type="entry name" value="ANNEXIN B11"/>
    <property type="match status" value="1"/>
</dbReference>
<feature type="region of interest" description="Disordered" evidence="4">
    <location>
        <begin position="1"/>
        <end position="57"/>
    </location>
</feature>
<comment type="similarity">
    <text evidence="1">Belongs to the annexin family.</text>
</comment>
<dbReference type="GO" id="GO:0012506">
    <property type="term" value="C:vesicle membrane"/>
    <property type="evidence" value="ECO:0007669"/>
    <property type="project" value="TreeGrafter"/>
</dbReference>
<protein>
    <recommendedName>
        <fullName evidence="7">Annexin</fullName>
    </recommendedName>
</protein>
<dbReference type="GO" id="GO:0005509">
    <property type="term" value="F:calcium ion binding"/>
    <property type="evidence" value="ECO:0007669"/>
    <property type="project" value="InterPro"/>
</dbReference>
<evidence type="ECO:0000313" key="5">
    <source>
        <dbReference type="EMBL" id="KAJ7664118.1"/>
    </source>
</evidence>
<dbReference type="GO" id="GO:0005737">
    <property type="term" value="C:cytoplasm"/>
    <property type="evidence" value="ECO:0007669"/>
    <property type="project" value="TreeGrafter"/>
</dbReference>
<dbReference type="PROSITE" id="PS51897">
    <property type="entry name" value="ANNEXIN_2"/>
    <property type="match status" value="1"/>
</dbReference>
<dbReference type="Proteomes" id="UP001221757">
    <property type="component" value="Unassembled WGS sequence"/>
</dbReference>
<dbReference type="InterPro" id="IPR018502">
    <property type="entry name" value="Annexin_repeat"/>
</dbReference>
<keyword evidence="3" id="KW-0041">Annexin</keyword>
<name>A0AAD7CUW5_MYCRO</name>
<gene>
    <name evidence="5" type="ORF">B0H17DRAFT_1092339</name>
</gene>
<dbReference type="SMART" id="SM00335">
    <property type="entry name" value="ANX"/>
    <property type="match status" value="1"/>
</dbReference>